<dbReference type="Proteomes" id="UP000223913">
    <property type="component" value="Unassembled WGS sequence"/>
</dbReference>
<dbReference type="PROSITE" id="PS01081">
    <property type="entry name" value="HTH_TETR_1"/>
    <property type="match status" value="1"/>
</dbReference>
<protein>
    <recommendedName>
        <fullName evidence="3">HTH tetR-type domain-containing protein</fullName>
    </recommendedName>
</protein>
<reference evidence="4 5" key="1">
    <citation type="submission" date="2017-10" db="EMBL/GenBank/DDBJ databases">
        <title>The draft genome sequence of Lewinella nigricans NBRC 102662.</title>
        <authorList>
            <person name="Wang K."/>
        </authorList>
    </citation>
    <scope>NUCLEOTIDE SEQUENCE [LARGE SCALE GENOMIC DNA]</scope>
    <source>
        <strain evidence="4 5">NBRC 102662</strain>
    </source>
</reference>
<dbReference type="OrthoDB" id="9787680at2"/>
<dbReference type="SUPFAM" id="SSF46689">
    <property type="entry name" value="Homeodomain-like"/>
    <property type="match status" value="1"/>
</dbReference>
<evidence type="ECO:0000259" key="3">
    <source>
        <dbReference type="PROSITE" id="PS50977"/>
    </source>
</evidence>
<accession>A0A2D0NDM8</accession>
<dbReference type="EMBL" id="PDUD01000018">
    <property type="protein sequence ID" value="PHN06289.1"/>
    <property type="molecule type" value="Genomic_DNA"/>
</dbReference>
<dbReference type="InterPro" id="IPR050624">
    <property type="entry name" value="HTH-type_Tx_Regulator"/>
</dbReference>
<name>A0A2D0NDM8_FLAN2</name>
<dbReference type="PANTHER" id="PTHR43479:SF11">
    <property type="entry name" value="ACREF_ENVCD OPERON REPRESSOR-RELATED"/>
    <property type="match status" value="1"/>
</dbReference>
<keyword evidence="1 2" id="KW-0238">DNA-binding</keyword>
<dbReference type="InterPro" id="IPR001647">
    <property type="entry name" value="HTH_TetR"/>
</dbReference>
<dbReference type="PRINTS" id="PR00455">
    <property type="entry name" value="HTHTETR"/>
</dbReference>
<evidence type="ECO:0000256" key="2">
    <source>
        <dbReference type="PROSITE-ProRule" id="PRU00335"/>
    </source>
</evidence>
<dbReference type="AlphaFoldDB" id="A0A2D0NDM8"/>
<gene>
    <name evidence="4" type="ORF">CRP01_12000</name>
</gene>
<dbReference type="RefSeq" id="WP_099150272.1">
    <property type="nucleotide sequence ID" value="NZ_PDUD01000018.1"/>
</dbReference>
<dbReference type="Gene3D" id="1.10.357.10">
    <property type="entry name" value="Tetracycline Repressor, domain 2"/>
    <property type="match status" value="1"/>
</dbReference>
<evidence type="ECO:0000313" key="4">
    <source>
        <dbReference type="EMBL" id="PHN06289.1"/>
    </source>
</evidence>
<feature type="domain" description="HTH tetR-type" evidence="3">
    <location>
        <begin position="14"/>
        <end position="74"/>
    </location>
</feature>
<sequence>MSPKTKEQNEEIRQKTAAAIKEAALELFGKFGYHSTSISQISKAAGVSKGLMYSYFDSKQDLLYNIMLEAMEEGEHLLNGALASSEDPYEQLVQIVEMSIKWVTENLHHWKLLTSLAFQMDVLKGFEELMQEKQGNAMVQAVSLFERLGVEEPLEEAMVFGAMLDGMMLQYMQMEENYPLEKMKQHILKKIKPKQQS</sequence>
<comment type="caution">
    <text evidence="4">The sequence shown here is derived from an EMBL/GenBank/DDBJ whole genome shotgun (WGS) entry which is preliminary data.</text>
</comment>
<feature type="DNA-binding region" description="H-T-H motif" evidence="2">
    <location>
        <begin position="37"/>
        <end position="56"/>
    </location>
</feature>
<dbReference type="GO" id="GO:0003677">
    <property type="term" value="F:DNA binding"/>
    <property type="evidence" value="ECO:0007669"/>
    <property type="project" value="UniProtKB-UniRule"/>
</dbReference>
<organism evidence="4 5">
    <name type="scientific">Flavilitoribacter nigricans (strain ATCC 23147 / DSM 23189 / NBRC 102662 / NCIMB 1420 / SS-2)</name>
    <name type="common">Lewinella nigricans</name>
    <dbReference type="NCBI Taxonomy" id="1122177"/>
    <lineage>
        <taxon>Bacteria</taxon>
        <taxon>Pseudomonadati</taxon>
        <taxon>Bacteroidota</taxon>
        <taxon>Saprospiria</taxon>
        <taxon>Saprospirales</taxon>
        <taxon>Lewinellaceae</taxon>
        <taxon>Flavilitoribacter</taxon>
    </lineage>
</organism>
<dbReference type="InterPro" id="IPR023772">
    <property type="entry name" value="DNA-bd_HTH_TetR-type_CS"/>
</dbReference>
<evidence type="ECO:0000256" key="1">
    <source>
        <dbReference type="ARBA" id="ARBA00023125"/>
    </source>
</evidence>
<dbReference type="InterPro" id="IPR009057">
    <property type="entry name" value="Homeodomain-like_sf"/>
</dbReference>
<proteinExistence type="predicted"/>
<dbReference type="PANTHER" id="PTHR43479">
    <property type="entry name" value="ACREF/ENVCD OPERON REPRESSOR-RELATED"/>
    <property type="match status" value="1"/>
</dbReference>
<dbReference type="Pfam" id="PF00440">
    <property type="entry name" value="TetR_N"/>
    <property type="match status" value="1"/>
</dbReference>
<evidence type="ECO:0000313" key="5">
    <source>
        <dbReference type="Proteomes" id="UP000223913"/>
    </source>
</evidence>
<dbReference type="PROSITE" id="PS50977">
    <property type="entry name" value="HTH_TETR_2"/>
    <property type="match status" value="1"/>
</dbReference>
<keyword evidence="5" id="KW-1185">Reference proteome</keyword>